<evidence type="ECO:0000256" key="4">
    <source>
        <dbReference type="ARBA" id="ARBA00022801"/>
    </source>
</evidence>
<dbReference type="AlphaFoldDB" id="A0A1B4Y2Y5"/>
<dbReference type="GO" id="GO:0030655">
    <property type="term" value="P:beta-lactam antibiotic catabolic process"/>
    <property type="evidence" value="ECO:0007669"/>
    <property type="project" value="InterPro"/>
</dbReference>
<dbReference type="PANTHER" id="PTHR35333:SF3">
    <property type="entry name" value="BETA-LACTAMASE-TYPE TRANSPEPTIDASE FOLD CONTAINING PROTEIN"/>
    <property type="match status" value="1"/>
</dbReference>
<dbReference type="GO" id="GO:0008800">
    <property type="term" value="F:beta-lactamase activity"/>
    <property type="evidence" value="ECO:0007669"/>
    <property type="project" value="UniProtKB-UniRule"/>
</dbReference>
<sequence length="311" mass="33281">MRPSNPRSAVNRRQLLAAMAALVPLSACAKAASDQHLASTMAVPSPDLESRFAELEQKYEARLGVYVPGTDATAAVEHRGDERFAFCSTFKGLLGAAVLHRYSIAHLGTVITYNSADIRSTSPIIEQHLATGMSIGGLCDATIRYSDGTAANLLLQDIGGIAAFNEYLRSLGDSVSRLDQMEPELNRNPPGDVRDTTTPHAIAMDYQQVVLGDALLPEKRDKLIDWLGRSTTGAKRIRAGFPADWRVIDKTGSGEYGRANDVAVVWSPGGTPYVVAIMTDRVGGGPEAPWCDPLVADAAKCVADVLAQWSA</sequence>
<evidence type="ECO:0000313" key="9">
    <source>
        <dbReference type="EMBL" id="BAV41402.1"/>
    </source>
</evidence>
<organism evidence="9 10">
    <name type="scientific">Mycobacterium ulcerans subsp. shinshuense</name>
    <dbReference type="NCBI Taxonomy" id="1124626"/>
    <lineage>
        <taxon>Bacteria</taxon>
        <taxon>Bacillati</taxon>
        <taxon>Actinomycetota</taxon>
        <taxon>Actinomycetes</taxon>
        <taxon>Mycobacteriales</taxon>
        <taxon>Mycobacteriaceae</taxon>
        <taxon>Mycobacterium</taxon>
        <taxon>Mycobacterium ulcerans group</taxon>
    </lineage>
</organism>
<dbReference type="PROSITE" id="PS00146">
    <property type="entry name" value="BETA_LACTAMASE_A"/>
    <property type="match status" value="1"/>
</dbReference>
<keyword evidence="5 6" id="KW-0046">Antibiotic resistance</keyword>
<feature type="domain" description="Beta-lactamase class A catalytic" evidence="8">
    <location>
        <begin position="65"/>
        <end position="279"/>
    </location>
</feature>
<dbReference type="SUPFAM" id="SSF56601">
    <property type="entry name" value="beta-lactamase/transpeptidase-like"/>
    <property type="match status" value="1"/>
</dbReference>
<dbReference type="InterPro" id="IPR045155">
    <property type="entry name" value="Beta-lactam_cat"/>
</dbReference>
<feature type="signal peptide" evidence="7">
    <location>
        <begin position="1"/>
        <end position="29"/>
    </location>
</feature>
<dbReference type="InterPro" id="IPR000871">
    <property type="entry name" value="Beta-lactam_class-A"/>
</dbReference>
<comment type="similarity">
    <text evidence="1 6">Belongs to the class-A beta-lactamase family.</text>
</comment>
<keyword evidence="4 6" id="KW-0378">Hydrolase</keyword>
<feature type="chain" id="PRO_5039187587" description="Beta-lactamase" evidence="7">
    <location>
        <begin position="30"/>
        <end position="311"/>
    </location>
</feature>
<proteinExistence type="inferred from homology"/>
<evidence type="ECO:0000313" key="10">
    <source>
        <dbReference type="Proteomes" id="UP000218067"/>
    </source>
</evidence>
<keyword evidence="7" id="KW-0732">Signal</keyword>
<reference evidence="9 10" key="1">
    <citation type="submission" date="2016-08" db="EMBL/GenBank/DDBJ databases">
        <title>Complete genome sequence of Mycobacterium shinshuense, a subspecies of M. ulcerans.</title>
        <authorList>
            <person name="Yoshida M."/>
            <person name="Ogura Y."/>
            <person name="Hayashi T."/>
            <person name="Hoshino Y."/>
        </authorList>
    </citation>
    <scope>NUCLEOTIDE SEQUENCE [LARGE SCALE GENOMIC DNA]</scope>
    <source>
        <strain evidence="10">ATCC 33728</strain>
    </source>
</reference>
<name>A0A1B4Y2Y5_MYCUL</name>
<dbReference type="PANTHER" id="PTHR35333">
    <property type="entry name" value="BETA-LACTAMASE"/>
    <property type="match status" value="1"/>
</dbReference>
<evidence type="ECO:0000256" key="5">
    <source>
        <dbReference type="ARBA" id="ARBA00023251"/>
    </source>
</evidence>
<dbReference type="Proteomes" id="UP000218067">
    <property type="component" value="Chromosome"/>
</dbReference>
<evidence type="ECO:0000256" key="7">
    <source>
        <dbReference type="SAM" id="SignalP"/>
    </source>
</evidence>
<comment type="catalytic activity">
    <reaction evidence="6">
        <text>a beta-lactam + H2O = a substituted beta-amino acid</text>
        <dbReference type="Rhea" id="RHEA:20401"/>
        <dbReference type="ChEBI" id="CHEBI:15377"/>
        <dbReference type="ChEBI" id="CHEBI:35627"/>
        <dbReference type="ChEBI" id="CHEBI:140347"/>
        <dbReference type="EC" id="3.5.2.6"/>
    </reaction>
</comment>
<dbReference type="GeneID" id="93436861"/>
<dbReference type="RefSeq" id="WP_011740287.1">
    <property type="nucleotide sequence ID" value="NZ_AP017624.1"/>
</dbReference>
<evidence type="ECO:0000256" key="1">
    <source>
        <dbReference type="ARBA" id="ARBA00009009"/>
    </source>
</evidence>
<evidence type="ECO:0000259" key="8">
    <source>
        <dbReference type="Pfam" id="PF13354"/>
    </source>
</evidence>
<dbReference type="Pfam" id="PF13354">
    <property type="entry name" value="Beta-lactamase2"/>
    <property type="match status" value="1"/>
</dbReference>
<dbReference type="InterPro" id="IPR023650">
    <property type="entry name" value="Beta-lactam_class-A_AS"/>
</dbReference>
<accession>A0A1B4Y2Y5</accession>
<dbReference type="PRINTS" id="PR00118">
    <property type="entry name" value="BLACTAMASEA"/>
</dbReference>
<protein>
    <recommendedName>
        <fullName evidence="3 6">Beta-lactamase</fullName>
        <ecNumber evidence="2 6">3.5.2.6</ecNumber>
    </recommendedName>
</protein>
<evidence type="ECO:0000256" key="2">
    <source>
        <dbReference type="ARBA" id="ARBA00012865"/>
    </source>
</evidence>
<dbReference type="InterPro" id="IPR012338">
    <property type="entry name" value="Beta-lactam/transpept-like"/>
</dbReference>
<dbReference type="EMBL" id="AP017624">
    <property type="protein sequence ID" value="BAV41402.1"/>
    <property type="molecule type" value="Genomic_DNA"/>
</dbReference>
<gene>
    <name evidence="9" type="primary">blaC</name>
    <name evidence="9" type="ORF">SHTP_2250</name>
</gene>
<dbReference type="GO" id="GO:0046677">
    <property type="term" value="P:response to antibiotic"/>
    <property type="evidence" value="ECO:0007669"/>
    <property type="project" value="UniProtKB-UniRule"/>
</dbReference>
<dbReference type="EC" id="3.5.2.6" evidence="2 6"/>
<dbReference type="NCBIfam" id="NF033103">
    <property type="entry name" value="bla_class_A"/>
    <property type="match status" value="1"/>
</dbReference>
<evidence type="ECO:0000256" key="3">
    <source>
        <dbReference type="ARBA" id="ARBA00018879"/>
    </source>
</evidence>
<dbReference type="Gene3D" id="3.40.710.10">
    <property type="entry name" value="DD-peptidase/beta-lactamase superfamily"/>
    <property type="match status" value="1"/>
</dbReference>
<evidence type="ECO:0000256" key="6">
    <source>
        <dbReference type="RuleBase" id="RU361140"/>
    </source>
</evidence>